<dbReference type="EMBL" id="SGPL01000166">
    <property type="protein sequence ID" value="THH16275.1"/>
    <property type="molecule type" value="Genomic_DNA"/>
</dbReference>
<dbReference type="PANTHER" id="PTHR35897">
    <property type="entry name" value="METHYLTRANSFERASE AUSD"/>
    <property type="match status" value="1"/>
</dbReference>
<dbReference type="PANTHER" id="PTHR35897:SF1">
    <property type="entry name" value="METHYLTRANSFERASE AUSD"/>
    <property type="match status" value="1"/>
</dbReference>
<dbReference type="OrthoDB" id="2094832at2759"/>
<keyword evidence="4" id="KW-1185">Reference proteome</keyword>
<protein>
    <submittedName>
        <fullName evidence="3">Uncharacterized protein</fullName>
    </submittedName>
</protein>
<evidence type="ECO:0000256" key="1">
    <source>
        <dbReference type="ARBA" id="ARBA00022679"/>
    </source>
</evidence>
<dbReference type="InterPro" id="IPR051654">
    <property type="entry name" value="Meroterpenoid_MTases"/>
</dbReference>
<name>A0A4S4LVD9_9AGAM</name>
<comment type="caution">
    <text evidence="3">The sequence shown here is derived from an EMBL/GenBank/DDBJ whole genome shotgun (WGS) entry which is preliminary data.</text>
</comment>
<evidence type="ECO:0000256" key="2">
    <source>
        <dbReference type="ARBA" id="ARBA00022691"/>
    </source>
</evidence>
<sequence length="220" mass="24920">MEDLKQVPNDWVLSLDDKYYRLDEEERAFFKVETGIDDDEELRRHIIAVQTEAFSIYQYPCIRIFEFARLKMARCLPIIICSSSERREMAPFSLTSDAAVHLAPASTYNYPIQNVIASDLRKGASSSTSTTKTKIISLIIPLGLWNLGHDLFRSTPESFPVPFIEGDVFDPSFLEAVPPFTKKSPCMIPLPPQHHHSSECNPRACIGFIHWGILSSVSRA</sequence>
<reference evidence="3 4" key="1">
    <citation type="submission" date="2019-02" db="EMBL/GenBank/DDBJ databases">
        <title>Genome sequencing of the rare red list fungi Bondarzewia mesenterica.</title>
        <authorList>
            <person name="Buettner E."/>
            <person name="Kellner H."/>
        </authorList>
    </citation>
    <scope>NUCLEOTIDE SEQUENCE [LARGE SCALE GENOMIC DNA]</scope>
    <source>
        <strain evidence="3 4">DSM 108281</strain>
    </source>
</reference>
<proteinExistence type="predicted"/>
<evidence type="ECO:0000313" key="3">
    <source>
        <dbReference type="EMBL" id="THH16275.1"/>
    </source>
</evidence>
<accession>A0A4S4LVD9</accession>
<evidence type="ECO:0000313" key="4">
    <source>
        <dbReference type="Proteomes" id="UP000310158"/>
    </source>
</evidence>
<organism evidence="3 4">
    <name type="scientific">Bondarzewia mesenterica</name>
    <dbReference type="NCBI Taxonomy" id="1095465"/>
    <lineage>
        <taxon>Eukaryota</taxon>
        <taxon>Fungi</taxon>
        <taxon>Dikarya</taxon>
        <taxon>Basidiomycota</taxon>
        <taxon>Agaricomycotina</taxon>
        <taxon>Agaricomycetes</taxon>
        <taxon>Russulales</taxon>
        <taxon>Bondarzewiaceae</taxon>
        <taxon>Bondarzewia</taxon>
    </lineage>
</organism>
<dbReference type="AlphaFoldDB" id="A0A4S4LVD9"/>
<gene>
    <name evidence="3" type="ORF">EW146_g4351</name>
</gene>
<dbReference type="Proteomes" id="UP000310158">
    <property type="component" value="Unassembled WGS sequence"/>
</dbReference>
<dbReference type="GO" id="GO:0016740">
    <property type="term" value="F:transferase activity"/>
    <property type="evidence" value="ECO:0007669"/>
    <property type="project" value="UniProtKB-KW"/>
</dbReference>
<keyword evidence="2" id="KW-0949">S-adenosyl-L-methionine</keyword>
<keyword evidence="1" id="KW-0808">Transferase</keyword>